<comment type="caution">
    <text evidence="1">The sequence shown here is derived from an EMBL/GenBank/DDBJ whole genome shotgun (WGS) entry which is preliminary data.</text>
</comment>
<accession>A0A329UHM7</accession>
<dbReference type="RefSeq" id="WP_112145235.1">
    <property type="nucleotide sequence ID" value="NZ_PRLC01000009.1"/>
</dbReference>
<gene>
    <name evidence="1" type="ORF">C4N23_07755</name>
</gene>
<dbReference type="AlphaFoldDB" id="A0A329UHM7"/>
<organism evidence="1 2">
    <name type="scientific">Faecalibacterium hattorii</name>
    <dbReference type="NCBI Taxonomy" id="2935520"/>
    <lineage>
        <taxon>Bacteria</taxon>
        <taxon>Bacillati</taxon>
        <taxon>Bacillota</taxon>
        <taxon>Clostridia</taxon>
        <taxon>Eubacteriales</taxon>
        <taxon>Oscillospiraceae</taxon>
        <taxon>Faecalibacterium</taxon>
    </lineage>
</organism>
<name>A0A329UHM7_9FIRM</name>
<protein>
    <submittedName>
        <fullName evidence="1">Uncharacterized protein</fullName>
    </submittedName>
</protein>
<proteinExistence type="predicted"/>
<evidence type="ECO:0000313" key="1">
    <source>
        <dbReference type="EMBL" id="RAW61871.1"/>
    </source>
</evidence>
<evidence type="ECO:0000313" key="2">
    <source>
        <dbReference type="Proteomes" id="UP000250429"/>
    </source>
</evidence>
<sequence length="92" mass="10569">MDRINTFAFDSMQKCVKLVTDGEMFQNNSANFSAFAERIFQKAIFLKNEATKTLLQTVKTSILEPEKTTALSDEACLPRLCFERNFMMEDTL</sequence>
<dbReference type="Proteomes" id="UP000250429">
    <property type="component" value="Unassembled WGS sequence"/>
</dbReference>
<reference evidence="1 2" key="1">
    <citation type="submission" date="2018-02" db="EMBL/GenBank/DDBJ databases">
        <title>Complete genome sequencing of Faecalibacterium prausnitzii strains isolated from the human gut.</title>
        <authorList>
            <person name="Fitzgerald B.C."/>
            <person name="Shkoporov A.N."/>
            <person name="Ross P.R."/>
            <person name="Hill C."/>
        </authorList>
    </citation>
    <scope>NUCLEOTIDE SEQUENCE [LARGE SCALE GENOMIC DNA]</scope>
    <source>
        <strain evidence="1 2">APC922/41-1</strain>
    </source>
</reference>
<keyword evidence="2" id="KW-1185">Reference proteome</keyword>
<dbReference type="EMBL" id="PRLC01000009">
    <property type="protein sequence ID" value="RAW61871.1"/>
    <property type="molecule type" value="Genomic_DNA"/>
</dbReference>